<dbReference type="AlphaFoldDB" id="A0A4Z2FF55"/>
<dbReference type="EMBL" id="SRLO01001249">
    <property type="protein sequence ID" value="TNN39788.1"/>
    <property type="molecule type" value="Genomic_DNA"/>
</dbReference>
<organism evidence="1 2">
    <name type="scientific">Liparis tanakae</name>
    <name type="common">Tanaka's snailfish</name>
    <dbReference type="NCBI Taxonomy" id="230148"/>
    <lineage>
        <taxon>Eukaryota</taxon>
        <taxon>Metazoa</taxon>
        <taxon>Chordata</taxon>
        <taxon>Craniata</taxon>
        <taxon>Vertebrata</taxon>
        <taxon>Euteleostomi</taxon>
        <taxon>Actinopterygii</taxon>
        <taxon>Neopterygii</taxon>
        <taxon>Teleostei</taxon>
        <taxon>Neoteleostei</taxon>
        <taxon>Acanthomorphata</taxon>
        <taxon>Eupercaria</taxon>
        <taxon>Perciformes</taxon>
        <taxon>Cottioidei</taxon>
        <taxon>Cottales</taxon>
        <taxon>Liparidae</taxon>
        <taxon>Liparis</taxon>
    </lineage>
</organism>
<keyword evidence="2" id="KW-1185">Reference proteome</keyword>
<comment type="caution">
    <text evidence="1">The sequence shown here is derived from an EMBL/GenBank/DDBJ whole genome shotgun (WGS) entry which is preliminary data.</text>
</comment>
<dbReference type="Proteomes" id="UP000314294">
    <property type="component" value="Unassembled WGS sequence"/>
</dbReference>
<sequence>MRDGHAGGRCAPIGRFERRASVAVGRVVVLFGAARPTDAYRQSCTERELNRPVAAPLLSRG</sequence>
<protein>
    <submittedName>
        <fullName evidence="1">Uncharacterized protein</fullName>
    </submittedName>
</protein>
<evidence type="ECO:0000313" key="2">
    <source>
        <dbReference type="Proteomes" id="UP000314294"/>
    </source>
</evidence>
<reference evidence="1 2" key="1">
    <citation type="submission" date="2019-03" db="EMBL/GenBank/DDBJ databases">
        <title>First draft genome of Liparis tanakae, snailfish: a comprehensive survey of snailfish specific genes.</title>
        <authorList>
            <person name="Kim W."/>
            <person name="Song I."/>
            <person name="Jeong J.-H."/>
            <person name="Kim D."/>
            <person name="Kim S."/>
            <person name="Ryu S."/>
            <person name="Song J.Y."/>
            <person name="Lee S.K."/>
        </authorList>
    </citation>
    <scope>NUCLEOTIDE SEQUENCE [LARGE SCALE GENOMIC DNA]</scope>
    <source>
        <tissue evidence="1">Muscle</tissue>
    </source>
</reference>
<proteinExistence type="predicted"/>
<evidence type="ECO:0000313" key="1">
    <source>
        <dbReference type="EMBL" id="TNN39788.1"/>
    </source>
</evidence>
<accession>A0A4Z2FF55</accession>
<gene>
    <name evidence="1" type="ORF">EYF80_050057</name>
</gene>
<name>A0A4Z2FF55_9TELE</name>